<reference evidence="3" key="1">
    <citation type="submission" date="2025-08" db="UniProtKB">
        <authorList>
            <consortium name="RefSeq"/>
        </authorList>
    </citation>
    <scope>IDENTIFICATION</scope>
    <source>
        <tissue evidence="3">Whole organism</tissue>
    </source>
</reference>
<dbReference type="KEGG" id="foc:113209488"/>
<sequence>MVCRRCIPALPGGWQWRSHRPPSEADAADCSAPPGRGRRAGGAAGRVPRAMFVALICLVSFVILFLAACSRFRPYHVFRPGPRLEHAPLQTLNSSFLVDTPGCRIPNLAVMSPEVQEFVYDYADVTCDDPPPLVWSDDEYLYLMRKRAGLYGVSPSSLQCCMRALWLQQANFTLPELDGTNNSRLAAFTLPPGGSAKFGDVIE</sequence>
<dbReference type="AlphaFoldDB" id="A0A9C6XSH2"/>
<dbReference type="GeneID" id="113209488"/>
<dbReference type="Proteomes" id="UP000504606">
    <property type="component" value="Unplaced"/>
</dbReference>
<keyword evidence="1" id="KW-0812">Transmembrane</keyword>
<evidence type="ECO:0000313" key="3">
    <source>
        <dbReference type="RefSeq" id="XP_052129387.1"/>
    </source>
</evidence>
<feature type="transmembrane region" description="Helical" evidence="1">
    <location>
        <begin position="50"/>
        <end position="69"/>
    </location>
</feature>
<evidence type="ECO:0000313" key="2">
    <source>
        <dbReference type="Proteomes" id="UP000504606"/>
    </source>
</evidence>
<dbReference type="RefSeq" id="XP_052129387.1">
    <property type="nucleotide sequence ID" value="XM_052273427.1"/>
</dbReference>
<name>A0A9C6XSH2_FRAOC</name>
<protein>
    <submittedName>
        <fullName evidence="3">Uncharacterized protein LOC113209488</fullName>
    </submittedName>
</protein>
<keyword evidence="1" id="KW-1133">Transmembrane helix</keyword>
<organism evidence="2 3">
    <name type="scientific">Frankliniella occidentalis</name>
    <name type="common">Western flower thrips</name>
    <name type="synonym">Euthrips occidentalis</name>
    <dbReference type="NCBI Taxonomy" id="133901"/>
    <lineage>
        <taxon>Eukaryota</taxon>
        <taxon>Metazoa</taxon>
        <taxon>Ecdysozoa</taxon>
        <taxon>Arthropoda</taxon>
        <taxon>Hexapoda</taxon>
        <taxon>Insecta</taxon>
        <taxon>Pterygota</taxon>
        <taxon>Neoptera</taxon>
        <taxon>Paraneoptera</taxon>
        <taxon>Thysanoptera</taxon>
        <taxon>Terebrantia</taxon>
        <taxon>Thripoidea</taxon>
        <taxon>Thripidae</taxon>
        <taxon>Frankliniella</taxon>
    </lineage>
</organism>
<evidence type="ECO:0000256" key="1">
    <source>
        <dbReference type="SAM" id="Phobius"/>
    </source>
</evidence>
<gene>
    <name evidence="3" type="primary">LOC113209488</name>
</gene>
<keyword evidence="2" id="KW-1185">Reference proteome</keyword>
<keyword evidence="1" id="KW-0472">Membrane</keyword>
<proteinExistence type="predicted"/>
<accession>A0A9C6XSH2</accession>